<keyword evidence="2" id="KW-0812">Transmembrane</keyword>
<evidence type="ECO:0000256" key="3">
    <source>
        <dbReference type="SAM" id="SignalP"/>
    </source>
</evidence>
<keyword evidence="3" id="KW-0732">Signal</keyword>
<feature type="transmembrane region" description="Helical" evidence="2">
    <location>
        <begin position="217"/>
        <end position="240"/>
    </location>
</feature>
<feature type="chain" id="PRO_5016802212" evidence="3">
    <location>
        <begin position="17"/>
        <end position="318"/>
    </location>
</feature>
<accession>A0A364MS51</accession>
<gene>
    <name evidence="4" type="ORF">DDE83_008812</name>
</gene>
<keyword evidence="2" id="KW-1133">Transmembrane helix</keyword>
<dbReference type="OrthoDB" id="3681952at2759"/>
<reference evidence="5" key="1">
    <citation type="submission" date="2018-05" db="EMBL/GenBank/DDBJ databases">
        <title>Draft genome sequence of Stemphylium lycopersici strain CIDEFI 213.</title>
        <authorList>
            <person name="Medina R."/>
            <person name="Franco M.E.E."/>
            <person name="Lucentini C.G."/>
            <person name="Saparrat M.C.N."/>
            <person name="Balatti P.A."/>
        </authorList>
    </citation>
    <scope>NUCLEOTIDE SEQUENCE [LARGE SCALE GENOMIC DNA]</scope>
    <source>
        <strain evidence="5">CIDEFI 213</strain>
    </source>
</reference>
<dbReference type="CDD" id="cd12087">
    <property type="entry name" value="TM_EGFR-like"/>
    <property type="match status" value="1"/>
</dbReference>
<feature type="compositionally biased region" description="Low complexity" evidence="1">
    <location>
        <begin position="173"/>
        <end position="205"/>
    </location>
</feature>
<protein>
    <submittedName>
        <fullName evidence="4">Uncharacterized protein</fullName>
    </submittedName>
</protein>
<dbReference type="AlphaFoldDB" id="A0A364MS51"/>
<evidence type="ECO:0000256" key="2">
    <source>
        <dbReference type="SAM" id="Phobius"/>
    </source>
</evidence>
<dbReference type="STRING" id="183478.A0A364MS51"/>
<organism evidence="4 5">
    <name type="scientific">Stemphylium lycopersici</name>
    <name type="common">Tomato gray leaf spot disease fungus</name>
    <name type="synonym">Thyrospora lycopersici</name>
    <dbReference type="NCBI Taxonomy" id="183478"/>
    <lineage>
        <taxon>Eukaryota</taxon>
        <taxon>Fungi</taxon>
        <taxon>Dikarya</taxon>
        <taxon>Ascomycota</taxon>
        <taxon>Pezizomycotina</taxon>
        <taxon>Dothideomycetes</taxon>
        <taxon>Pleosporomycetidae</taxon>
        <taxon>Pleosporales</taxon>
        <taxon>Pleosporineae</taxon>
        <taxon>Pleosporaceae</taxon>
        <taxon>Stemphylium</taxon>
    </lineage>
</organism>
<keyword evidence="5" id="KW-1185">Reference proteome</keyword>
<dbReference type="EMBL" id="QGDH01000251">
    <property type="protein sequence ID" value="RAR01743.1"/>
    <property type="molecule type" value="Genomic_DNA"/>
</dbReference>
<evidence type="ECO:0000256" key="1">
    <source>
        <dbReference type="SAM" id="MobiDB-lite"/>
    </source>
</evidence>
<evidence type="ECO:0000313" key="5">
    <source>
        <dbReference type="Proteomes" id="UP000249619"/>
    </source>
</evidence>
<dbReference type="Proteomes" id="UP000249619">
    <property type="component" value="Unassembled WGS sequence"/>
</dbReference>
<feature type="region of interest" description="Disordered" evidence="1">
    <location>
        <begin position="173"/>
        <end position="213"/>
    </location>
</feature>
<name>A0A364MS51_STELY</name>
<comment type="caution">
    <text evidence="4">The sequence shown here is derived from an EMBL/GenBank/DDBJ whole genome shotgun (WGS) entry which is preliminary data.</text>
</comment>
<sequence>MSGFFPWLALISVASAALLPPPVPAPTAPAVLPRQDASDANTTVGFYVIGTLDDTTAWATSVFPETESYLFTREQYWQKCPSSSVFEVDGITTTSVLLATGCSAWTSCSGTTLYNGDSSSTCGGDFGLCYTDLKFSSSGAPSAYTRIYCDWTGRHGDFTTSLYEVLPADATPTPTTSFDSSSSAERTSARVPSSTSSPSSANQNDSDSDGSKDNTGVIAGSVVGGLAVIAFAGVAVLYILKRAKRHEKPTPRSSCDSETPEPQAHGRAEMTGVGYHEAPSYSPMASKYGHTINGGELDAQHTTAELGAMPEREPERRF</sequence>
<keyword evidence="2" id="KW-0472">Membrane</keyword>
<proteinExistence type="predicted"/>
<feature type="region of interest" description="Disordered" evidence="1">
    <location>
        <begin position="245"/>
        <end position="318"/>
    </location>
</feature>
<feature type="signal peptide" evidence="3">
    <location>
        <begin position="1"/>
        <end position="16"/>
    </location>
</feature>
<evidence type="ECO:0000313" key="4">
    <source>
        <dbReference type="EMBL" id="RAR01743.1"/>
    </source>
</evidence>